<keyword evidence="4" id="KW-0328">Glycosyltransferase</keyword>
<feature type="transmembrane region" description="Helical" evidence="11">
    <location>
        <begin position="105"/>
        <end position="122"/>
    </location>
</feature>
<feature type="transmembrane region" description="Helical" evidence="11">
    <location>
        <begin position="48"/>
        <end position="71"/>
    </location>
</feature>
<evidence type="ECO:0000256" key="7">
    <source>
        <dbReference type="ARBA" id="ARBA00022824"/>
    </source>
</evidence>
<accession>A0ABM1TSE5</accession>
<sequence length="137" mass="15974">MAQPRVVSRGKSYREAYKTLRFKKIIKELWNNLRNPIGLLKMFIDPEWFWLFGLLVFLVEIVVIISVIEYIPYTEIDWKAYMQEVEGVVNGTLDYTKLEGDTGPLVYPAGFVYIFLVLYYLTGRGTNIHVAQCLPML</sequence>
<reference evidence="13" key="1">
    <citation type="submission" date="2025-08" db="UniProtKB">
        <authorList>
            <consortium name="RefSeq"/>
        </authorList>
    </citation>
    <scope>IDENTIFICATION</scope>
    <source>
        <tissue evidence="13">Muscle</tissue>
    </source>
</reference>
<dbReference type="RefSeq" id="XP_022258801.1">
    <property type="nucleotide sequence ID" value="XM_022403093.1"/>
</dbReference>
<evidence type="ECO:0000256" key="1">
    <source>
        <dbReference type="ARBA" id="ARBA00004477"/>
    </source>
</evidence>
<keyword evidence="6 11" id="KW-0812">Transmembrane</keyword>
<organism evidence="12 13">
    <name type="scientific">Limulus polyphemus</name>
    <name type="common">Atlantic horseshoe crab</name>
    <dbReference type="NCBI Taxonomy" id="6850"/>
    <lineage>
        <taxon>Eukaryota</taxon>
        <taxon>Metazoa</taxon>
        <taxon>Ecdysozoa</taxon>
        <taxon>Arthropoda</taxon>
        <taxon>Chelicerata</taxon>
        <taxon>Merostomata</taxon>
        <taxon>Xiphosura</taxon>
        <taxon>Limulidae</taxon>
        <taxon>Limulus</taxon>
    </lineage>
</organism>
<evidence type="ECO:0000256" key="5">
    <source>
        <dbReference type="ARBA" id="ARBA00022679"/>
    </source>
</evidence>
<comment type="subcellular location">
    <subcellularLocation>
        <location evidence="1">Endoplasmic reticulum membrane</location>
        <topology evidence="1">Multi-pass membrane protein</topology>
    </subcellularLocation>
</comment>
<evidence type="ECO:0000256" key="9">
    <source>
        <dbReference type="ARBA" id="ARBA00023136"/>
    </source>
</evidence>
<evidence type="ECO:0000256" key="11">
    <source>
        <dbReference type="SAM" id="Phobius"/>
    </source>
</evidence>
<keyword evidence="7" id="KW-0256">Endoplasmic reticulum</keyword>
<keyword evidence="5" id="KW-0808">Transferase</keyword>
<dbReference type="PANTHER" id="PTHR12646:SF0">
    <property type="entry name" value="DOL-P-MAN:MAN(5)GLCNAC(2)-PP-DOL ALPHA-1,3-MANNOSYLTRANSFERASE"/>
    <property type="match status" value="1"/>
</dbReference>
<comment type="pathway">
    <text evidence="2">Protein modification; protein glycosylation.</text>
</comment>
<evidence type="ECO:0000256" key="10">
    <source>
        <dbReference type="ARBA" id="ARBA00049506"/>
    </source>
</evidence>
<evidence type="ECO:0000313" key="12">
    <source>
        <dbReference type="Proteomes" id="UP000694941"/>
    </source>
</evidence>
<gene>
    <name evidence="13" type="primary">LOC106474785</name>
</gene>
<proteinExistence type="predicted"/>
<name>A0ABM1TSE5_LIMPO</name>
<keyword evidence="8 11" id="KW-1133">Transmembrane helix</keyword>
<keyword evidence="9 11" id="KW-0472">Membrane</keyword>
<evidence type="ECO:0000256" key="2">
    <source>
        <dbReference type="ARBA" id="ARBA00004922"/>
    </source>
</evidence>
<evidence type="ECO:0000256" key="4">
    <source>
        <dbReference type="ARBA" id="ARBA00022676"/>
    </source>
</evidence>
<dbReference type="GeneID" id="106474785"/>
<evidence type="ECO:0000256" key="3">
    <source>
        <dbReference type="ARBA" id="ARBA00011964"/>
    </source>
</evidence>
<dbReference type="InterPro" id="IPR007873">
    <property type="entry name" value="Glycosyltransferase_ALG3"/>
</dbReference>
<evidence type="ECO:0000313" key="13">
    <source>
        <dbReference type="RefSeq" id="XP_022258801.1"/>
    </source>
</evidence>
<protein>
    <recommendedName>
        <fullName evidence="3">dolichyl-P-Man:Man5GlcNAc2-PP-dolichol alpha-1,3-mannosyltransferase</fullName>
        <ecNumber evidence="3">2.4.1.258</ecNumber>
    </recommendedName>
</protein>
<evidence type="ECO:0000256" key="8">
    <source>
        <dbReference type="ARBA" id="ARBA00022989"/>
    </source>
</evidence>
<dbReference type="PANTHER" id="PTHR12646">
    <property type="entry name" value="NOT56 - RELATED"/>
    <property type="match status" value="1"/>
</dbReference>
<dbReference type="EC" id="2.4.1.258" evidence="3"/>
<keyword evidence="12" id="KW-1185">Reference proteome</keyword>
<evidence type="ECO:0000256" key="6">
    <source>
        <dbReference type="ARBA" id="ARBA00022692"/>
    </source>
</evidence>
<dbReference type="Proteomes" id="UP000694941">
    <property type="component" value="Unplaced"/>
</dbReference>
<dbReference type="Pfam" id="PF05208">
    <property type="entry name" value="ALG3"/>
    <property type="match status" value="1"/>
</dbReference>
<comment type="catalytic activity">
    <reaction evidence="10">
        <text>an alpha-D-Man-(1-&gt;2)-alpha-D-Man-(1-&gt;2)-alpha-D-Man-(1-&gt;3)-[alpha-D-Man-(1-&gt;6)]-beta-D-Man-(1-&gt;4)-beta-D-GlcNAc-(1-&gt;4)-alpha-D-GlcNAc-diphospho-di-trans,poly-cis-dolichol + a di-trans,poly-cis-dolichyl beta-D-mannosyl phosphate = an alpha-D-Man-(1-&gt;2)-alpha-D-Man-(1-&gt;2)-alpha-D-Man-(1-&gt;3)-[alpha-D-Man-(1-&gt;3)-alpha-D-Man-(1-&gt;6)]-beta-D-Man-(1-&gt;4)-beta-D-GlcNAc-(1-&gt;4)-alpha-D-GlcNAc-diphospho-di-trans,poly-cis-dolichol + a di-trans,poly-cis-dolichyl phosphate + H(+)</text>
        <dbReference type="Rhea" id="RHEA:29527"/>
        <dbReference type="Rhea" id="RHEA-COMP:19498"/>
        <dbReference type="Rhea" id="RHEA-COMP:19501"/>
        <dbReference type="Rhea" id="RHEA-COMP:19516"/>
        <dbReference type="Rhea" id="RHEA-COMP:19517"/>
        <dbReference type="ChEBI" id="CHEBI:15378"/>
        <dbReference type="ChEBI" id="CHEBI:57683"/>
        <dbReference type="ChEBI" id="CHEBI:58211"/>
        <dbReference type="ChEBI" id="CHEBI:132515"/>
        <dbReference type="ChEBI" id="CHEBI:132516"/>
        <dbReference type="EC" id="2.4.1.258"/>
    </reaction>
    <physiologicalReaction direction="left-to-right" evidence="10">
        <dbReference type="Rhea" id="RHEA:29528"/>
    </physiologicalReaction>
</comment>